<evidence type="ECO:0000256" key="1">
    <source>
        <dbReference type="SAM" id="MobiDB-lite"/>
    </source>
</evidence>
<accession>A0ABQ0M0S5</accession>
<organism evidence="2 3">
    <name type="scientific">Mycena chlorophos</name>
    <name type="common">Agaric fungus</name>
    <name type="synonym">Agaricus chlorophos</name>
    <dbReference type="NCBI Taxonomy" id="658473"/>
    <lineage>
        <taxon>Eukaryota</taxon>
        <taxon>Fungi</taxon>
        <taxon>Dikarya</taxon>
        <taxon>Basidiomycota</taxon>
        <taxon>Agaricomycotina</taxon>
        <taxon>Agaricomycetes</taxon>
        <taxon>Agaricomycetidae</taxon>
        <taxon>Agaricales</taxon>
        <taxon>Marasmiineae</taxon>
        <taxon>Mycenaceae</taxon>
        <taxon>Mycena</taxon>
    </lineage>
</organism>
<evidence type="ECO:0000313" key="3">
    <source>
        <dbReference type="Proteomes" id="UP000815677"/>
    </source>
</evidence>
<evidence type="ECO:0000313" key="2">
    <source>
        <dbReference type="EMBL" id="GAT56960.1"/>
    </source>
</evidence>
<feature type="region of interest" description="Disordered" evidence="1">
    <location>
        <begin position="61"/>
        <end position="80"/>
    </location>
</feature>
<feature type="region of interest" description="Disordered" evidence="1">
    <location>
        <begin position="178"/>
        <end position="222"/>
    </location>
</feature>
<gene>
    <name evidence="2" type="ORF">MCHLO_13548</name>
</gene>
<dbReference type="EMBL" id="DF849371">
    <property type="protein sequence ID" value="GAT56960.1"/>
    <property type="molecule type" value="Genomic_DNA"/>
</dbReference>
<name>A0ABQ0M0S5_MYCCL</name>
<keyword evidence="3" id="KW-1185">Reference proteome</keyword>
<protein>
    <submittedName>
        <fullName evidence="2">Uncharacterized protein</fullName>
    </submittedName>
</protein>
<sequence>MYTAKLSDVDSGAARADRPHGSLERFVVYHSTHLRHEFVSGRFRACLFLLPVDVCSSASPNKHAWRDGSADRPWPPSRPTASRLLRTRHRIHVPSEGLGIWSRPYPTTRPGVASRRSSLSSNAAEVPGLQLPHGTEGYLEARDGTGRVARRELISLFSAEPAATRTSGCCLSQTRLKREDPNTPLSRLSPASYPRTISVPVGTVSPSRGSAPFPSQQQAETTRAITASEAARWPAQGSKLRLLYHRAVADTARNKTHLGTTSTSNLVYP</sequence>
<reference evidence="2" key="1">
    <citation type="submission" date="2014-09" db="EMBL/GenBank/DDBJ databases">
        <title>Genome sequence of the luminous mushroom Mycena chlorophos for searching fungal bioluminescence genes.</title>
        <authorList>
            <person name="Tanaka Y."/>
            <person name="Kasuga D."/>
            <person name="Oba Y."/>
            <person name="Hase S."/>
            <person name="Sato K."/>
            <person name="Oba Y."/>
            <person name="Sakakibara Y."/>
        </authorList>
    </citation>
    <scope>NUCLEOTIDE SEQUENCE</scope>
</reference>
<dbReference type="Proteomes" id="UP000815677">
    <property type="component" value="Unassembled WGS sequence"/>
</dbReference>
<feature type="compositionally biased region" description="Polar residues" evidence="1">
    <location>
        <begin position="204"/>
        <end position="222"/>
    </location>
</feature>
<proteinExistence type="predicted"/>